<dbReference type="AlphaFoldDB" id="A0A1I0A5I8"/>
<evidence type="ECO:0000256" key="6">
    <source>
        <dbReference type="ARBA" id="ARBA00023136"/>
    </source>
</evidence>
<dbReference type="InterPro" id="IPR000515">
    <property type="entry name" value="MetI-like"/>
</dbReference>
<keyword evidence="6 7" id="KW-0472">Membrane</keyword>
<dbReference type="CDD" id="cd06261">
    <property type="entry name" value="TM_PBP2"/>
    <property type="match status" value="1"/>
</dbReference>
<dbReference type="GO" id="GO:0055085">
    <property type="term" value="P:transmembrane transport"/>
    <property type="evidence" value="ECO:0007669"/>
    <property type="project" value="InterPro"/>
</dbReference>
<dbReference type="PANTHER" id="PTHR43005:SF2">
    <property type="entry name" value="INTEGRAL MEMBRANE SUGAR TRANSPORT PROTEIN"/>
    <property type="match status" value="1"/>
</dbReference>
<keyword evidence="3" id="KW-1003">Cell membrane</keyword>
<evidence type="ECO:0000256" key="3">
    <source>
        <dbReference type="ARBA" id="ARBA00022475"/>
    </source>
</evidence>
<evidence type="ECO:0000259" key="8">
    <source>
        <dbReference type="PROSITE" id="PS50928"/>
    </source>
</evidence>
<accession>A0A1I0A5I8</accession>
<keyword evidence="2 7" id="KW-0813">Transport</keyword>
<dbReference type="Proteomes" id="UP000199568">
    <property type="component" value="Unassembled WGS sequence"/>
</dbReference>
<evidence type="ECO:0000256" key="1">
    <source>
        <dbReference type="ARBA" id="ARBA00004651"/>
    </source>
</evidence>
<evidence type="ECO:0000256" key="5">
    <source>
        <dbReference type="ARBA" id="ARBA00022989"/>
    </source>
</evidence>
<feature type="transmembrane region" description="Helical" evidence="7">
    <location>
        <begin position="225"/>
        <end position="245"/>
    </location>
</feature>
<proteinExistence type="inferred from homology"/>
<dbReference type="EMBL" id="FOHU01000002">
    <property type="protein sequence ID" value="SES89432.1"/>
    <property type="molecule type" value="Genomic_DNA"/>
</dbReference>
<evidence type="ECO:0000313" key="9">
    <source>
        <dbReference type="EMBL" id="SES89432.1"/>
    </source>
</evidence>
<feature type="transmembrane region" description="Helical" evidence="7">
    <location>
        <begin position="26"/>
        <end position="47"/>
    </location>
</feature>
<dbReference type="SUPFAM" id="SSF161098">
    <property type="entry name" value="MetI-like"/>
    <property type="match status" value="2"/>
</dbReference>
<organism evidence="9 10">
    <name type="scientific">Natronincola peptidivorans</name>
    <dbReference type="NCBI Taxonomy" id="426128"/>
    <lineage>
        <taxon>Bacteria</taxon>
        <taxon>Bacillati</taxon>
        <taxon>Bacillota</taxon>
        <taxon>Clostridia</taxon>
        <taxon>Peptostreptococcales</taxon>
        <taxon>Natronincolaceae</taxon>
        <taxon>Natronincola</taxon>
    </lineage>
</organism>
<dbReference type="GO" id="GO:0005886">
    <property type="term" value="C:plasma membrane"/>
    <property type="evidence" value="ECO:0007669"/>
    <property type="project" value="UniProtKB-SubCell"/>
</dbReference>
<feature type="transmembrane region" description="Helical" evidence="7">
    <location>
        <begin position="338"/>
        <end position="358"/>
    </location>
</feature>
<reference evidence="9 10" key="1">
    <citation type="submission" date="2016-10" db="EMBL/GenBank/DDBJ databases">
        <authorList>
            <person name="de Groot N.N."/>
        </authorList>
    </citation>
    <scope>NUCLEOTIDE SEQUENCE [LARGE SCALE GENOMIC DNA]</scope>
    <source>
        <strain evidence="9 10">DSM 18979</strain>
    </source>
</reference>
<comment type="subcellular location">
    <subcellularLocation>
        <location evidence="1 7">Cell membrane</location>
        <topology evidence="1 7">Multi-pass membrane protein</topology>
    </subcellularLocation>
</comment>
<feature type="domain" description="ABC transmembrane type-1" evidence="8">
    <location>
        <begin position="146"/>
        <end position="357"/>
    </location>
</feature>
<keyword evidence="5 7" id="KW-1133">Transmembrane helix</keyword>
<dbReference type="Gene3D" id="1.10.3720.10">
    <property type="entry name" value="MetI-like"/>
    <property type="match status" value="1"/>
</dbReference>
<comment type="similarity">
    <text evidence="7">Belongs to the binding-protein-dependent transport system permease family.</text>
</comment>
<dbReference type="InterPro" id="IPR035906">
    <property type="entry name" value="MetI-like_sf"/>
</dbReference>
<feature type="transmembrane region" description="Helical" evidence="7">
    <location>
        <begin position="150"/>
        <end position="171"/>
    </location>
</feature>
<dbReference type="OrthoDB" id="9761387at2"/>
<dbReference type="STRING" id="426128.SAMN05660297_00894"/>
<dbReference type="PROSITE" id="PS50928">
    <property type="entry name" value="ABC_TM1"/>
    <property type="match status" value="1"/>
</dbReference>
<name>A0A1I0A5I8_9FIRM</name>
<keyword evidence="4 7" id="KW-0812">Transmembrane</keyword>
<feature type="transmembrane region" description="Helical" evidence="7">
    <location>
        <begin position="183"/>
        <end position="205"/>
    </location>
</feature>
<protein>
    <submittedName>
        <fullName evidence="9">Trehalose/maltose transport system permease protein</fullName>
    </submittedName>
</protein>
<gene>
    <name evidence="9" type="ORF">SAMN05660297_00894</name>
</gene>
<evidence type="ECO:0000256" key="2">
    <source>
        <dbReference type="ARBA" id="ARBA00022448"/>
    </source>
</evidence>
<evidence type="ECO:0000313" key="10">
    <source>
        <dbReference type="Proteomes" id="UP000199568"/>
    </source>
</evidence>
<sequence length="368" mass="41088">MIETKKKAPLVSRSKRSDLAKREESLAYKLLIPTIIILLLIAIYPLGQVFVTSFTDRQFASGQETSFVGFENYRRLLSITIKELPPALDEETGDVKIDSDTGKVVYERPIQILPREPYRYREYKQFNFLGNRYVLGATDPDFIDAIRNTVTFTVISVFLELALGLGIALVVNSHFKGRGAIRASMLIPWAVITVVSARMWEWMLASNRVGFFNTLLYYLGLGDGQIAFLASSNLQLAAMVAVDVWKTTPFMALLLLAGLQTIPNELYEAGDIDGAGKIRQFITITLPLLKPAMAVALVFRTLDALRVFDVFQVLLGQSKYSMASYNYFQLIGNRNMGLASAIGVVIFLIIFVFAISYIKMLGVDSDEA</sequence>
<dbReference type="Pfam" id="PF00528">
    <property type="entry name" value="BPD_transp_1"/>
    <property type="match status" value="1"/>
</dbReference>
<dbReference type="RefSeq" id="WP_090439893.1">
    <property type="nucleotide sequence ID" value="NZ_FOHU01000002.1"/>
</dbReference>
<keyword evidence="10" id="KW-1185">Reference proteome</keyword>
<evidence type="ECO:0000256" key="7">
    <source>
        <dbReference type="RuleBase" id="RU363032"/>
    </source>
</evidence>
<dbReference type="PANTHER" id="PTHR43005">
    <property type="entry name" value="BLR7065 PROTEIN"/>
    <property type="match status" value="1"/>
</dbReference>
<evidence type="ECO:0000256" key="4">
    <source>
        <dbReference type="ARBA" id="ARBA00022692"/>
    </source>
</evidence>